<dbReference type="GO" id="GO:0022857">
    <property type="term" value="F:transmembrane transporter activity"/>
    <property type="evidence" value="ECO:0007669"/>
    <property type="project" value="InterPro"/>
</dbReference>
<evidence type="ECO:0000256" key="5">
    <source>
        <dbReference type="ARBA" id="ARBA00022692"/>
    </source>
</evidence>
<feature type="transmembrane region" description="Helical" evidence="8">
    <location>
        <begin position="269"/>
        <end position="289"/>
    </location>
</feature>
<dbReference type="PROSITE" id="PS00216">
    <property type="entry name" value="SUGAR_TRANSPORT_1"/>
    <property type="match status" value="1"/>
</dbReference>
<evidence type="ECO:0000256" key="2">
    <source>
        <dbReference type="ARBA" id="ARBA00004651"/>
    </source>
</evidence>
<dbReference type="EMBL" id="CP022163">
    <property type="protein sequence ID" value="ATB31640.1"/>
    <property type="molecule type" value="Genomic_DNA"/>
</dbReference>
<keyword evidence="7 8" id="KW-0472">Membrane</keyword>
<evidence type="ECO:0000256" key="4">
    <source>
        <dbReference type="ARBA" id="ARBA00022475"/>
    </source>
</evidence>
<feature type="transmembrane region" description="Helical" evidence="8">
    <location>
        <begin position="332"/>
        <end position="351"/>
    </location>
</feature>
<keyword evidence="11" id="KW-1185">Reference proteome</keyword>
<keyword evidence="6 8" id="KW-1133">Transmembrane helix</keyword>
<feature type="domain" description="Major facilitator superfamily (MFS) profile" evidence="9">
    <location>
        <begin position="9"/>
        <end position="390"/>
    </location>
</feature>
<dbReference type="InterPro" id="IPR011701">
    <property type="entry name" value="MFS"/>
</dbReference>
<comment type="function">
    <text evidence="1">Resistance to tetracycline by an active tetracycline efflux. This is an energy-dependent process that decreases the accumulation of the antibiotic in whole cells. This protein functions as a metal-tetracycline/H(+) antiporter.</text>
</comment>
<evidence type="ECO:0000256" key="6">
    <source>
        <dbReference type="ARBA" id="ARBA00022989"/>
    </source>
</evidence>
<dbReference type="GO" id="GO:0005886">
    <property type="term" value="C:plasma membrane"/>
    <property type="evidence" value="ECO:0007669"/>
    <property type="project" value="UniProtKB-SubCell"/>
</dbReference>
<feature type="transmembrane region" description="Helical" evidence="8">
    <location>
        <begin position="165"/>
        <end position="184"/>
    </location>
</feature>
<sequence>MRPPHPTLRLLTLLLVSMMTIMASAAISPSLPRLRMAFEWVPGIDLWVRLVVSLPALFTAMGAPLVGVLIDRFGRKRLLVAAVVLYGVAGSLPGVLTSLPLILVCRALLGLAVGGLMTTAAALIADYYAGPERGVVLGRQAAFMGVGGFVFMLGGGLLADIHWRAPFAVYLYAFLLLPLILFFLPEPEVKRGAGAGGAGRMALPWNTLWQVYGLAMLGMMIFYLIPVQLPFLLRRLGVQSSALAGLAVGVSTVVGSAVSLRYARVRQLLGYRSIMAVLFACMALGYVLVGLSQSYAAVVGGLAVSGLGQGLLTPNMANWAGEVAPEAARGRVMGLLTTSLFLGQFVSPLLAQPLIGAVGLGGAFLAAGGLLSALAGTFGALAWHARPRERSPGDQTAQ</sequence>
<dbReference type="Proteomes" id="UP000217289">
    <property type="component" value="Chromosome"/>
</dbReference>
<feature type="transmembrane region" description="Helical" evidence="8">
    <location>
        <begin position="357"/>
        <end position="383"/>
    </location>
</feature>
<dbReference type="CDD" id="cd17473">
    <property type="entry name" value="MFS_arabinose_efflux_permease_like"/>
    <property type="match status" value="1"/>
</dbReference>
<feature type="transmembrane region" description="Helical" evidence="8">
    <location>
        <begin position="205"/>
        <end position="225"/>
    </location>
</feature>
<organism evidence="10 11">
    <name type="scientific">Melittangium boletus DSM 14713</name>
    <dbReference type="NCBI Taxonomy" id="1294270"/>
    <lineage>
        <taxon>Bacteria</taxon>
        <taxon>Pseudomonadati</taxon>
        <taxon>Myxococcota</taxon>
        <taxon>Myxococcia</taxon>
        <taxon>Myxococcales</taxon>
        <taxon>Cystobacterineae</taxon>
        <taxon>Archangiaceae</taxon>
        <taxon>Melittangium</taxon>
    </lineage>
</organism>
<keyword evidence="4" id="KW-1003">Cell membrane</keyword>
<dbReference type="RefSeq" id="WP_095979941.1">
    <property type="nucleotide sequence ID" value="NZ_CP022163.1"/>
</dbReference>
<reference evidence="10 11" key="1">
    <citation type="submission" date="2017-06" db="EMBL/GenBank/DDBJ databases">
        <authorList>
            <person name="Kim H.J."/>
            <person name="Triplett B.A."/>
        </authorList>
    </citation>
    <scope>NUCLEOTIDE SEQUENCE [LARGE SCALE GENOMIC DNA]</scope>
    <source>
        <strain evidence="10 11">DSM 14713</strain>
    </source>
</reference>
<dbReference type="InterPro" id="IPR001958">
    <property type="entry name" value="Tet-R_TetA/multi-R_MdtG-like"/>
</dbReference>
<feature type="transmembrane region" description="Helical" evidence="8">
    <location>
        <begin position="78"/>
        <end position="102"/>
    </location>
</feature>
<dbReference type="Pfam" id="PF07690">
    <property type="entry name" value="MFS_1"/>
    <property type="match status" value="1"/>
</dbReference>
<dbReference type="PRINTS" id="PR01035">
    <property type="entry name" value="TCRTETA"/>
</dbReference>
<gene>
    <name evidence="10" type="ORF">MEBOL_005103</name>
</gene>
<name>A0A250IK95_9BACT</name>
<dbReference type="AlphaFoldDB" id="A0A250IK95"/>
<comment type="subcellular location">
    <subcellularLocation>
        <location evidence="2">Cell membrane</location>
        <topology evidence="2">Multi-pass membrane protein</topology>
    </subcellularLocation>
</comment>
<feature type="transmembrane region" description="Helical" evidence="8">
    <location>
        <begin position="141"/>
        <end position="159"/>
    </location>
</feature>
<dbReference type="PROSITE" id="PS50850">
    <property type="entry name" value="MFS"/>
    <property type="match status" value="1"/>
</dbReference>
<dbReference type="InterPro" id="IPR005829">
    <property type="entry name" value="Sugar_transporter_CS"/>
</dbReference>
<keyword evidence="5 8" id="KW-0812">Transmembrane</keyword>
<feature type="transmembrane region" description="Helical" evidence="8">
    <location>
        <begin position="108"/>
        <end position="129"/>
    </location>
</feature>
<dbReference type="SUPFAM" id="SSF103473">
    <property type="entry name" value="MFS general substrate transporter"/>
    <property type="match status" value="1"/>
</dbReference>
<dbReference type="InterPro" id="IPR050189">
    <property type="entry name" value="MFS_Efflux_Transporters"/>
</dbReference>
<feature type="transmembrane region" description="Helical" evidence="8">
    <location>
        <begin position="237"/>
        <end position="257"/>
    </location>
</feature>
<comment type="similarity">
    <text evidence="3">Belongs to the major facilitator superfamily. TCR/Tet family.</text>
</comment>
<evidence type="ECO:0000256" key="3">
    <source>
        <dbReference type="ARBA" id="ARBA00007520"/>
    </source>
</evidence>
<dbReference type="PANTHER" id="PTHR43124:SF3">
    <property type="entry name" value="CHLORAMPHENICOL EFFLUX PUMP RV0191"/>
    <property type="match status" value="1"/>
</dbReference>
<dbReference type="InterPro" id="IPR036259">
    <property type="entry name" value="MFS_trans_sf"/>
</dbReference>
<evidence type="ECO:0000256" key="7">
    <source>
        <dbReference type="ARBA" id="ARBA00023136"/>
    </source>
</evidence>
<evidence type="ECO:0000256" key="1">
    <source>
        <dbReference type="ARBA" id="ARBA00003279"/>
    </source>
</evidence>
<dbReference type="InterPro" id="IPR020846">
    <property type="entry name" value="MFS_dom"/>
</dbReference>
<protein>
    <recommendedName>
        <fullName evidence="9">Major facilitator superfamily (MFS) profile domain-containing protein</fullName>
    </recommendedName>
</protein>
<dbReference type="PANTHER" id="PTHR43124">
    <property type="entry name" value="PURINE EFFLUX PUMP PBUE"/>
    <property type="match status" value="1"/>
</dbReference>
<feature type="transmembrane region" description="Helical" evidence="8">
    <location>
        <begin position="49"/>
        <end position="71"/>
    </location>
</feature>
<dbReference type="OrthoDB" id="9812221at2"/>
<dbReference type="KEGG" id="mbd:MEBOL_005103"/>
<accession>A0A250IK95</accession>
<evidence type="ECO:0000256" key="8">
    <source>
        <dbReference type="SAM" id="Phobius"/>
    </source>
</evidence>
<dbReference type="Gene3D" id="1.20.1250.20">
    <property type="entry name" value="MFS general substrate transporter like domains"/>
    <property type="match status" value="1"/>
</dbReference>
<evidence type="ECO:0000313" key="11">
    <source>
        <dbReference type="Proteomes" id="UP000217289"/>
    </source>
</evidence>
<feature type="transmembrane region" description="Helical" evidence="8">
    <location>
        <begin position="295"/>
        <end position="312"/>
    </location>
</feature>
<proteinExistence type="inferred from homology"/>
<evidence type="ECO:0000313" key="10">
    <source>
        <dbReference type="EMBL" id="ATB31640.1"/>
    </source>
</evidence>
<evidence type="ECO:0000259" key="9">
    <source>
        <dbReference type="PROSITE" id="PS50850"/>
    </source>
</evidence>